<evidence type="ECO:0000313" key="4">
    <source>
        <dbReference type="EMBL" id="MDO6579462.1"/>
    </source>
</evidence>
<accession>A0AAW7Z768</accession>
<evidence type="ECO:0000313" key="3">
    <source>
        <dbReference type="EMBL" id="AMJ73557.1"/>
    </source>
</evidence>
<sequence>MKKLLYGAIIISGLISIVACTNQTLQSKSAKVLSTELKAVSPSLISRQVLLGNPSRYQGRISPDGNKMSFRAPVEGVMNLWVAELGDIANAKPMTQDTGRGIPTHFWSLDSRQIFFTQDKNGDENWHLYRIDIDSGEIADLTPYDGVQAAQMKQSEHHPGVVIVGMNDRDPKWHDIYSVNVATGERTLLEQNDGYGYYELDNDLTIRLAVKSAADGSNQVFSRSNNKWNLWFSIPFSDVQTTTILGFDNENRGIYMLDTRERNTAALVYLPIGQDTVEVIASDEKVDVSNVLFSPRDHRPLAYALNYIRPVWYAIDDTFTKKISQLNSQLSGGSQVLAQTLDNSLWTVFTDNSNQSPVYKVFNTIEGTLNDLFITQPEIDTLPLSTMHGVVIPSRDNLDLVSYLSLPLTSDPNQDGIAEHASPMVLLVHGGPWARDEFGFGAMPQWLTNRGYSVLQVNFRGSTGFGKDFLNAGNKEWAGAMHDDLIDAKNWAVSRGITTTDEVAIMGGSYGGYATLTGLTFTPDAFKCGVDIVGPSNLETLLNSIPPYWESFRQIFYQAIGDPNTEEGLALLKSRSPITHVDKIVKPLLIGQGANDPRVKQAESDQIVDAMKERDIPVTYVLYPDEGHGFNKPENNLSFFAVTEAFLGACLGGRIEPIGDDFSNSSIEVIHGADFIPGLAEHLSTINND</sequence>
<dbReference type="PROSITE" id="PS51257">
    <property type="entry name" value="PROKAR_LIPOPROTEIN"/>
    <property type="match status" value="1"/>
</dbReference>
<dbReference type="PANTHER" id="PTHR42776:SF27">
    <property type="entry name" value="DIPEPTIDYL PEPTIDASE FAMILY MEMBER 6"/>
    <property type="match status" value="1"/>
</dbReference>
<evidence type="ECO:0000313" key="6">
    <source>
        <dbReference type="Proteomes" id="UP001170717"/>
    </source>
</evidence>
<dbReference type="GO" id="GO:0006508">
    <property type="term" value="P:proteolysis"/>
    <property type="evidence" value="ECO:0007669"/>
    <property type="project" value="InterPro"/>
</dbReference>
<reference evidence="3 5" key="1">
    <citation type="submission" date="2015-12" db="EMBL/GenBank/DDBJ databases">
        <title>Intraspecies pangenome expansion in the marine bacterium Alteromonas.</title>
        <authorList>
            <person name="Lopez-Perez M."/>
            <person name="Rodriguez-Valera F."/>
        </authorList>
    </citation>
    <scope>NUCLEOTIDE SEQUENCE [LARGE SCALE GENOMIC DNA]</scope>
    <source>
        <strain evidence="3 5">LMG 21861</strain>
    </source>
</reference>
<evidence type="ECO:0000259" key="2">
    <source>
        <dbReference type="Pfam" id="PF00326"/>
    </source>
</evidence>
<dbReference type="AlphaFoldDB" id="A0AAW7Z768"/>
<keyword evidence="1 4" id="KW-0378">Hydrolase</keyword>
<dbReference type="Proteomes" id="UP001170717">
    <property type="component" value="Unassembled WGS sequence"/>
</dbReference>
<evidence type="ECO:0000256" key="1">
    <source>
        <dbReference type="ARBA" id="ARBA00022801"/>
    </source>
</evidence>
<feature type="domain" description="Peptidase S9 prolyl oligopeptidase catalytic" evidence="2">
    <location>
        <begin position="440"/>
        <end position="653"/>
    </location>
</feature>
<dbReference type="GO" id="GO:0004252">
    <property type="term" value="F:serine-type endopeptidase activity"/>
    <property type="evidence" value="ECO:0007669"/>
    <property type="project" value="TreeGrafter"/>
</dbReference>
<protein>
    <submittedName>
        <fullName evidence="3">Peptidase S9</fullName>
    </submittedName>
    <submittedName>
        <fullName evidence="4">S9 family peptidase</fullName>
        <ecNumber evidence="4">3.4.-.-</ecNumber>
    </submittedName>
</protein>
<dbReference type="Proteomes" id="UP000056750">
    <property type="component" value="Chromosome"/>
</dbReference>
<dbReference type="InterPro" id="IPR001375">
    <property type="entry name" value="Peptidase_S9_cat"/>
</dbReference>
<gene>
    <name evidence="3" type="ORF">AVL57_05945</name>
    <name evidence="4" type="ORF">Q4527_18835</name>
</gene>
<dbReference type="EMBL" id="JAUOQI010000020">
    <property type="protein sequence ID" value="MDO6579462.1"/>
    <property type="molecule type" value="Genomic_DNA"/>
</dbReference>
<dbReference type="Gene3D" id="2.120.10.30">
    <property type="entry name" value="TolB, C-terminal domain"/>
    <property type="match status" value="1"/>
</dbReference>
<dbReference type="RefSeq" id="WP_057793446.1">
    <property type="nucleotide sequence ID" value="NZ_CAXIBE010000166.1"/>
</dbReference>
<dbReference type="KEGG" id="asq:AVL57_05945"/>
<organism evidence="4 6">
    <name type="scientific">Alteromonas stellipolaris</name>
    <dbReference type="NCBI Taxonomy" id="233316"/>
    <lineage>
        <taxon>Bacteria</taxon>
        <taxon>Pseudomonadati</taxon>
        <taxon>Pseudomonadota</taxon>
        <taxon>Gammaproteobacteria</taxon>
        <taxon>Alteromonadales</taxon>
        <taxon>Alteromonadaceae</taxon>
        <taxon>Alteromonas/Salinimonas group</taxon>
        <taxon>Alteromonas</taxon>
    </lineage>
</organism>
<dbReference type="PANTHER" id="PTHR42776">
    <property type="entry name" value="SERINE PEPTIDASE S9 FAMILY MEMBER"/>
    <property type="match status" value="1"/>
</dbReference>
<dbReference type="Gene3D" id="3.40.50.1820">
    <property type="entry name" value="alpha/beta hydrolase"/>
    <property type="match status" value="1"/>
</dbReference>
<name>A0AAW7Z768_9ALTE</name>
<evidence type="ECO:0000313" key="5">
    <source>
        <dbReference type="Proteomes" id="UP000056750"/>
    </source>
</evidence>
<dbReference type="EC" id="3.4.-.-" evidence="4"/>
<dbReference type="SUPFAM" id="SSF53474">
    <property type="entry name" value="alpha/beta-Hydrolases"/>
    <property type="match status" value="1"/>
</dbReference>
<dbReference type="Pfam" id="PF00326">
    <property type="entry name" value="Peptidase_S9"/>
    <property type="match status" value="1"/>
</dbReference>
<proteinExistence type="predicted"/>
<dbReference type="InterPro" id="IPR011042">
    <property type="entry name" value="6-blade_b-propeller_TolB-like"/>
</dbReference>
<reference evidence="4" key="2">
    <citation type="submission" date="2023-07" db="EMBL/GenBank/DDBJ databases">
        <title>Genome content predicts the carbon catabolic preferences of heterotrophic bacteria.</title>
        <authorList>
            <person name="Gralka M."/>
        </authorList>
    </citation>
    <scope>NUCLEOTIDE SEQUENCE</scope>
    <source>
        <strain evidence="4">F2M12</strain>
    </source>
</reference>
<dbReference type="EMBL" id="CP013926">
    <property type="protein sequence ID" value="AMJ73557.1"/>
    <property type="molecule type" value="Genomic_DNA"/>
</dbReference>
<dbReference type="InterPro" id="IPR029058">
    <property type="entry name" value="AB_hydrolase_fold"/>
</dbReference>
<keyword evidence="5" id="KW-1185">Reference proteome</keyword>
<dbReference type="SUPFAM" id="SSF82171">
    <property type="entry name" value="DPP6 N-terminal domain-like"/>
    <property type="match status" value="1"/>
</dbReference>